<keyword evidence="11" id="KW-1185">Reference proteome</keyword>
<dbReference type="PANTHER" id="PTHR13142:SF1">
    <property type="entry name" value="INNER CENTROMERE PROTEIN"/>
    <property type="match status" value="1"/>
</dbReference>
<keyword evidence="5" id="KW-0159">Chromosome partition</keyword>
<feature type="region of interest" description="Disordered" evidence="8">
    <location>
        <begin position="15"/>
        <end position="35"/>
    </location>
</feature>
<dbReference type="EMBL" id="LGAV01000002">
    <property type="protein sequence ID" value="KOS15395.1"/>
    <property type="molecule type" value="Genomic_DNA"/>
</dbReference>
<reference evidence="10 11" key="1">
    <citation type="submission" date="2015-07" db="EMBL/GenBank/DDBJ databases">
        <title>Draft Genome Sequence of Malassezia furfur CBS1878 and Malassezia pachydermatis CBS1879.</title>
        <authorList>
            <person name="Triana S."/>
            <person name="Ohm R."/>
            <person name="Gonzalez A."/>
            <person name="DeCock H."/>
            <person name="Restrepo S."/>
            <person name="Celis A."/>
        </authorList>
    </citation>
    <scope>NUCLEOTIDE SEQUENCE [LARGE SCALE GENOMIC DNA]</scope>
    <source>
        <strain evidence="10 11">CBS 1879</strain>
    </source>
</reference>
<feature type="compositionally biased region" description="Polar residues" evidence="8">
    <location>
        <begin position="785"/>
        <end position="799"/>
    </location>
</feature>
<dbReference type="VEuPathDB" id="FungiDB:Malapachy_2669"/>
<feature type="compositionally biased region" description="Polar residues" evidence="8">
    <location>
        <begin position="762"/>
        <end position="771"/>
    </location>
</feature>
<evidence type="ECO:0000256" key="1">
    <source>
        <dbReference type="ARBA" id="ARBA00004123"/>
    </source>
</evidence>
<comment type="caution">
    <text evidence="10">The sequence shown here is derived from an EMBL/GenBank/DDBJ whole genome shotgun (WGS) entry which is preliminary data.</text>
</comment>
<feature type="region of interest" description="Disordered" evidence="8">
    <location>
        <begin position="201"/>
        <end position="567"/>
    </location>
</feature>
<evidence type="ECO:0000256" key="8">
    <source>
        <dbReference type="SAM" id="MobiDB-lite"/>
    </source>
</evidence>
<sequence>MPTRKAALRGAAARRRAAASASRADPVRSTATGGMSPEALHHQIMRNAYVVAQSQLLQLAKQMEFDVDLSPWEEEAHDKMQEFWDQMRQNVEAFCARVQHSDDTMSTLAADVVKSPRKHGAKSVSTATNTVPRSPSPTCVMLEARTSPSKTEASSPTPIEPHVDASCSDDDMLAMTSLPSQAVPHTEESDMLVAPADDVLAEAPAPSPRPTAKASEADEATVSNEPMLASEASMSLPALTPGTGLRTKRTLGSAVLRSTKKPDVKDAPAPKAPTRFRSSFLNKSLHHALEERQGKVPSSSDVDADENMPSGLADDAPQVESETTAQRAARPSQGPSLDALRTRLEHVRRTSTTPASTHTLSHATSRSALSPKGKREVQKKPTTVTTPPRSPSRLERPATSQALSPTTARAPSRLDRSPSRLERPMSRVGGMNHHVRPASPWQSPQRDASAAKAATPFARRAVESPKKEPVPPSPSRLRDDARSPFRASKTATTSTTPASARSRLPVSPSRLGMSTSASKIPSPVRKPVPPITMDHGAERERATTPSLHTARPASVADTRAPPHGLGARIKGLFGLQTGTPAAAPAHQADTSITTPPRVRPATAMATSPSSLPIRAKVVPAPMPKEDTSETLMTSALQAAATSWDDDLLTPMPGSFDEALPSAPASAAVPSLSASTSTLPSALTTSQRGTSSMAPTPIKLKPMTLSKSTSTRPGTAAPRAPGSVRTSVRVPSAPVSTSARTSIAAKPTYTYDMDGKRRKLSQHPLTESTNYEGHTRASTEDALKSKLTTQSGVRVISATTKAVRASSAAERPPSSAATSHRVWSGSTATASSRAPPTTTTSTTKRSSAISTQNVFQQAPIPASAARTDEAVPADDTLPDVASEYSDSDDEASVRKRKLEPSWTRGRELEELLLQQASIDPDEIFGCQTGPVPLDTMLPPRQGDRRRMRHRTSSANWNGPDGLAQWEIDRYNERMGIHTSRTTNS</sequence>
<dbReference type="GO" id="GO:0005634">
    <property type="term" value="C:nucleus"/>
    <property type="evidence" value="ECO:0007669"/>
    <property type="project" value="UniProtKB-SubCell"/>
</dbReference>
<dbReference type="GO" id="GO:0005819">
    <property type="term" value="C:spindle"/>
    <property type="evidence" value="ECO:0007669"/>
    <property type="project" value="UniProtKB-SubCell"/>
</dbReference>
<evidence type="ECO:0000256" key="3">
    <source>
        <dbReference type="ARBA" id="ARBA00010042"/>
    </source>
</evidence>
<feature type="compositionally biased region" description="Polar residues" evidence="8">
    <location>
        <begin position="350"/>
        <end position="368"/>
    </location>
</feature>
<evidence type="ECO:0000256" key="6">
    <source>
        <dbReference type="ARBA" id="ARBA00023212"/>
    </source>
</evidence>
<dbReference type="Proteomes" id="UP000037751">
    <property type="component" value="Unassembled WGS sequence"/>
</dbReference>
<dbReference type="GeneID" id="28729032"/>
<feature type="compositionally biased region" description="Low complexity" evidence="8">
    <location>
        <begin position="803"/>
        <end position="818"/>
    </location>
</feature>
<name>A0A0N0RSH2_9BASI</name>
<accession>A0A0N0RSH2</accession>
<dbReference type="GO" id="GO:0007059">
    <property type="term" value="P:chromosome segregation"/>
    <property type="evidence" value="ECO:0007669"/>
    <property type="project" value="UniProtKB-KW"/>
</dbReference>
<feature type="region of interest" description="Disordered" evidence="8">
    <location>
        <begin position="928"/>
        <end position="961"/>
    </location>
</feature>
<proteinExistence type="inferred from homology"/>
<feature type="region of interest" description="Disordered" evidence="8">
    <location>
        <begin position="678"/>
        <end position="896"/>
    </location>
</feature>
<evidence type="ECO:0000259" key="9">
    <source>
        <dbReference type="Pfam" id="PF03941"/>
    </source>
</evidence>
<comment type="similarity">
    <text evidence="3">Belongs to the INCENP family.</text>
</comment>
<feature type="region of interest" description="Disordered" evidence="8">
    <location>
        <begin position="580"/>
        <end position="607"/>
    </location>
</feature>
<dbReference type="PANTHER" id="PTHR13142">
    <property type="entry name" value="INNER CENTROMERE PROTEIN"/>
    <property type="match status" value="1"/>
</dbReference>
<keyword evidence="4" id="KW-0963">Cytoplasm</keyword>
<gene>
    <name evidence="10" type="ORF">Malapachy_2669</name>
</gene>
<keyword evidence="7" id="KW-0539">Nucleus</keyword>
<dbReference type="AlphaFoldDB" id="A0A0N0RSH2"/>
<evidence type="ECO:0000256" key="5">
    <source>
        <dbReference type="ARBA" id="ARBA00022829"/>
    </source>
</evidence>
<dbReference type="InterPro" id="IPR005635">
    <property type="entry name" value="Inner_centromere_prot_ARK-bd"/>
</dbReference>
<evidence type="ECO:0000313" key="10">
    <source>
        <dbReference type="EMBL" id="KOS15395.1"/>
    </source>
</evidence>
<dbReference type="RefSeq" id="XP_017993027.1">
    <property type="nucleotide sequence ID" value="XM_018137157.1"/>
</dbReference>
<feature type="region of interest" description="Disordered" evidence="8">
    <location>
        <begin position="113"/>
        <end position="138"/>
    </location>
</feature>
<feature type="domain" description="Inner centromere protein ARK-binding" evidence="9">
    <location>
        <begin position="880"/>
        <end position="924"/>
    </location>
</feature>
<feature type="compositionally biased region" description="Low complexity" evidence="8">
    <location>
        <begin position="486"/>
        <end position="503"/>
    </location>
</feature>
<dbReference type="STRING" id="77020.A0A0N0RSH2"/>
<feature type="compositionally biased region" description="Low complexity" evidence="8">
    <location>
        <begin position="825"/>
        <end position="850"/>
    </location>
</feature>
<dbReference type="OrthoDB" id="6123at2759"/>
<keyword evidence="6" id="KW-0206">Cytoskeleton</keyword>
<protein>
    <recommendedName>
        <fullName evidence="9">Inner centromere protein ARK-binding domain-containing protein</fullName>
    </recommendedName>
</protein>
<feature type="compositionally biased region" description="Polar residues" evidence="8">
    <location>
        <begin position="123"/>
        <end position="137"/>
    </location>
</feature>
<feature type="compositionally biased region" description="Basic and acidic residues" evidence="8">
    <location>
        <begin position="412"/>
        <end position="425"/>
    </location>
</feature>
<evidence type="ECO:0000256" key="4">
    <source>
        <dbReference type="ARBA" id="ARBA00022490"/>
    </source>
</evidence>
<feature type="compositionally biased region" description="Basic and acidic residues" evidence="8">
    <location>
        <begin position="460"/>
        <end position="469"/>
    </location>
</feature>
<comment type="subcellular location">
    <subcellularLocation>
        <location evidence="2">Cytoplasm</location>
        <location evidence="2">Cytoskeleton</location>
        <location evidence="2">Spindle</location>
    </subcellularLocation>
    <subcellularLocation>
        <location evidence="1">Nucleus</location>
    </subcellularLocation>
</comment>
<organism evidence="10 11">
    <name type="scientific">Malassezia pachydermatis</name>
    <dbReference type="NCBI Taxonomy" id="77020"/>
    <lineage>
        <taxon>Eukaryota</taxon>
        <taxon>Fungi</taxon>
        <taxon>Dikarya</taxon>
        <taxon>Basidiomycota</taxon>
        <taxon>Ustilaginomycotina</taxon>
        <taxon>Malasseziomycetes</taxon>
        <taxon>Malasseziales</taxon>
        <taxon>Malasseziaceae</taxon>
        <taxon>Malassezia</taxon>
    </lineage>
</organism>
<feature type="compositionally biased region" description="Basic and acidic residues" evidence="8">
    <location>
        <begin position="772"/>
        <end position="783"/>
    </location>
</feature>
<evidence type="ECO:0000256" key="2">
    <source>
        <dbReference type="ARBA" id="ARBA00004186"/>
    </source>
</evidence>
<feature type="compositionally biased region" description="Low complexity" evidence="8">
    <location>
        <begin position="448"/>
        <end position="459"/>
    </location>
</feature>
<evidence type="ECO:0000256" key="7">
    <source>
        <dbReference type="ARBA" id="ARBA00023242"/>
    </source>
</evidence>
<evidence type="ECO:0000313" key="11">
    <source>
        <dbReference type="Proteomes" id="UP000037751"/>
    </source>
</evidence>
<feature type="compositionally biased region" description="Polar residues" evidence="8">
    <location>
        <begin position="398"/>
        <end position="409"/>
    </location>
</feature>
<dbReference type="Pfam" id="PF03941">
    <property type="entry name" value="INCENP_ARK-bind"/>
    <property type="match status" value="1"/>
</dbReference>